<sequence>MDLSVLASSE</sequence>
<evidence type="ECO:0000313" key="1">
    <source>
        <dbReference type="EMBL" id="MBX59675.1"/>
    </source>
</evidence>
<protein>
    <submittedName>
        <fullName evidence="1">Uncharacterized protein</fullName>
    </submittedName>
</protein>
<name>A0A2P2PY98_RHIMU</name>
<dbReference type="EMBL" id="GGEC01079191">
    <property type="protein sequence ID" value="MBX59675.1"/>
    <property type="molecule type" value="Transcribed_RNA"/>
</dbReference>
<organism evidence="1">
    <name type="scientific">Rhizophora mucronata</name>
    <name type="common">Asiatic mangrove</name>
    <dbReference type="NCBI Taxonomy" id="61149"/>
    <lineage>
        <taxon>Eukaryota</taxon>
        <taxon>Viridiplantae</taxon>
        <taxon>Streptophyta</taxon>
        <taxon>Embryophyta</taxon>
        <taxon>Tracheophyta</taxon>
        <taxon>Spermatophyta</taxon>
        <taxon>Magnoliopsida</taxon>
        <taxon>eudicotyledons</taxon>
        <taxon>Gunneridae</taxon>
        <taxon>Pentapetalae</taxon>
        <taxon>rosids</taxon>
        <taxon>fabids</taxon>
        <taxon>Malpighiales</taxon>
        <taxon>Rhizophoraceae</taxon>
        <taxon>Rhizophora</taxon>
    </lineage>
</organism>
<accession>A0A2P2PY98</accession>
<reference evidence="1" key="1">
    <citation type="submission" date="2018-02" db="EMBL/GenBank/DDBJ databases">
        <title>Rhizophora mucronata_Transcriptome.</title>
        <authorList>
            <person name="Meera S.P."/>
            <person name="Sreeshan A."/>
            <person name="Augustine A."/>
        </authorList>
    </citation>
    <scope>NUCLEOTIDE SEQUENCE</scope>
    <source>
        <tissue evidence="1">Leaf</tissue>
    </source>
</reference>
<proteinExistence type="predicted"/>